<comment type="similarity">
    <text evidence="1">Belongs to the copine family.</text>
</comment>
<organism evidence="3 4">
    <name type="scientific">Euplotes crassus</name>
    <dbReference type="NCBI Taxonomy" id="5936"/>
    <lineage>
        <taxon>Eukaryota</taxon>
        <taxon>Sar</taxon>
        <taxon>Alveolata</taxon>
        <taxon>Ciliophora</taxon>
        <taxon>Intramacronucleata</taxon>
        <taxon>Spirotrichea</taxon>
        <taxon>Hypotrichia</taxon>
        <taxon>Euplotida</taxon>
        <taxon>Euplotidae</taxon>
        <taxon>Moneuplotes</taxon>
    </lineage>
</organism>
<dbReference type="SUPFAM" id="SSF49562">
    <property type="entry name" value="C2 domain (Calcium/lipid-binding domain, CaLB)"/>
    <property type="match status" value="2"/>
</dbReference>
<sequence>MEPRANMAPHVGEPTERISLHISCKNLKDLDIITASDPICYFYIEDASSPGEWALYGETEQIENNLNPQFVTYFEINYYFERLQRVKFEIFDVDSSRLERIGNFETTIGKIMGSVKNSLTGELTMPGKTKSRGVITICAEKVSSINDIIYFGLDVTNLKSNKGFLCGSDSPFVYIERQRSEDHNEFLRIIQIEPVIGTLNPTWRNLKFEVKEICNGDLKCKLIFKVCSWRNSGHHKFYGSFETCLEEILQGRREFNICDTNNNPINDSKKQMSMCTIEDFKIEERASFYDFLQSEWKINLSVCVDFTKSNGRITKPTSLHFLDPSGKKMNDYQNAIRQVGNILEAYDYNQKYPCYGFGGIPNDSGWKKASHCFNLNGQDQPEADGVNGILEAYQFSLLNCQLFQPTKFGPCLRKTIDYVKEHIEEKMYHVLLILTDGNIHDMKQTKNYIVEASHYPISIIIVGLGENSFDLMVELDGDDVVLKNSRGRATRRDIVQFVKFNDFKGQSSQALAEEVLEEVPEQVVSYLYQNKVNLEVD</sequence>
<dbReference type="PANTHER" id="PTHR10857">
    <property type="entry name" value="COPINE"/>
    <property type="match status" value="1"/>
</dbReference>
<proteinExistence type="inferred from homology"/>
<evidence type="ECO:0000313" key="3">
    <source>
        <dbReference type="EMBL" id="CAI2365779.1"/>
    </source>
</evidence>
<dbReference type="SUPFAM" id="SSF53300">
    <property type="entry name" value="vWA-like"/>
    <property type="match status" value="1"/>
</dbReference>
<dbReference type="GO" id="GO:0071277">
    <property type="term" value="P:cellular response to calcium ion"/>
    <property type="evidence" value="ECO:0007669"/>
    <property type="project" value="TreeGrafter"/>
</dbReference>
<dbReference type="EMBL" id="CAMPGE010006873">
    <property type="protein sequence ID" value="CAI2365779.1"/>
    <property type="molecule type" value="Genomic_DNA"/>
</dbReference>
<dbReference type="SMART" id="SM00239">
    <property type="entry name" value="C2"/>
    <property type="match status" value="2"/>
</dbReference>
<dbReference type="GO" id="GO:0005886">
    <property type="term" value="C:plasma membrane"/>
    <property type="evidence" value="ECO:0007669"/>
    <property type="project" value="TreeGrafter"/>
</dbReference>
<dbReference type="InterPro" id="IPR002035">
    <property type="entry name" value="VWF_A"/>
</dbReference>
<evidence type="ECO:0000259" key="2">
    <source>
        <dbReference type="PROSITE" id="PS50004"/>
    </source>
</evidence>
<dbReference type="Proteomes" id="UP001295684">
    <property type="component" value="Unassembled WGS sequence"/>
</dbReference>
<dbReference type="SMART" id="SM00327">
    <property type="entry name" value="VWA"/>
    <property type="match status" value="1"/>
</dbReference>
<keyword evidence="4" id="KW-1185">Reference proteome</keyword>
<gene>
    <name evidence="3" type="ORF">ECRASSUSDP1_LOCUS7067</name>
</gene>
<accession>A0AAD1X7A9</accession>
<protein>
    <recommendedName>
        <fullName evidence="2">C2 domain-containing protein</fullName>
    </recommendedName>
</protein>
<dbReference type="AlphaFoldDB" id="A0AAD1X7A9"/>
<evidence type="ECO:0000256" key="1">
    <source>
        <dbReference type="ARBA" id="ARBA00009048"/>
    </source>
</evidence>
<dbReference type="Pfam" id="PF07002">
    <property type="entry name" value="Copine"/>
    <property type="match status" value="1"/>
</dbReference>
<comment type="caution">
    <text evidence="3">The sequence shown here is derived from an EMBL/GenBank/DDBJ whole genome shotgun (WGS) entry which is preliminary data.</text>
</comment>
<dbReference type="PROSITE" id="PS50004">
    <property type="entry name" value="C2"/>
    <property type="match status" value="1"/>
</dbReference>
<dbReference type="Pfam" id="PF00168">
    <property type="entry name" value="C2"/>
    <property type="match status" value="2"/>
</dbReference>
<evidence type="ECO:0000313" key="4">
    <source>
        <dbReference type="Proteomes" id="UP001295684"/>
    </source>
</evidence>
<dbReference type="InterPro" id="IPR035892">
    <property type="entry name" value="C2_domain_sf"/>
</dbReference>
<dbReference type="PANTHER" id="PTHR10857:SF106">
    <property type="entry name" value="C2 DOMAIN-CONTAINING PROTEIN"/>
    <property type="match status" value="1"/>
</dbReference>
<dbReference type="InterPro" id="IPR036465">
    <property type="entry name" value="vWFA_dom_sf"/>
</dbReference>
<dbReference type="InterPro" id="IPR000008">
    <property type="entry name" value="C2_dom"/>
</dbReference>
<feature type="domain" description="C2" evidence="2">
    <location>
        <begin position="1"/>
        <end position="121"/>
    </location>
</feature>
<dbReference type="Gene3D" id="2.60.40.150">
    <property type="entry name" value="C2 domain"/>
    <property type="match status" value="2"/>
</dbReference>
<dbReference type="InterPro" id="IPR045052">
    <property type="entry name" value="Copine"/>
</dbReference>
<reference evidence="3" key="1">
    <citation type="submission" date="2023-07" db="EMBL/GenBank/DDBJ databases">
        <authorList>
            <consortium name="AG Swart"/>
            <person name="Singh M."/>
            <person name="Singh A."/>
            <person name="Seah K."/>
            <person name="Emmerich C."/>
        </authorList>
    </citation>
    <scope>NUCLEOTIDE SEQUENCE</scope>
    <source>
        <strain evidence="3">DP1</strain>
    </source>
</reference>
<dbReference type="InterPro" id="IPR010734">
    <property type="entry name" value="Copine_C"/>
</dbReference>
<dbReference type="GO" id="GO:0005544">
    <property type="term" value="F:calcium-dependent phospholipid binding"/>
    <property type="evidence" value="ECO:0007669"/>
    <property type="project" value="InterPro"/>
</dbReference>
<name>A0AAD1X7A9_EUPCR</name>
<dbReference type="CDD" id="cd04048">
    <property type="entry name" value="C2A_Copine"/>
    <property type="match status" value="1"/>
</dbReference>